<name>A0A1R3H041_COCAP</name>
<comment type="caution">
    <text evidence="2">The sequence shown here is derived from an EMBL/GenBank/DDBJ whole genome shotgun (WGS) entry which is preliminary data.</text>
</comment>
<dbReference type="Gramene" id="OMO63703">
    <property type="protein sequence ID" value="OMO63703"/>
    <property type="gene ID" value="CCACVL1_22344"/>
</dbReference>
<proteinExistence type="predicted"/>
<protein>
    <submittedName>
        <fullName evidence="2">Non-specific lipid-transfer protein 1-like protein</fullName>
    </submittedName>
</protein>
<organism evidence="2 3">
    <name type="scientific">Corchorus capsularis</name>
    <name type="common">Jute</name>
    <dbReference type="NCBI Taxonomy" id="210143"/>
    <lineage>
        <taxon>Eukaryota</taxon>
        <taxon>Viridiplantae</taxon>
        <taxon>Streptophyta</taxon>
        <taxon>Embryophyta</taxon>
        <taxon>Tracheophyta</taxon>
        <taxon>Spermatophyta</taxon>
        <taxon>Magnoliopsida</taxon>
        <taxon>eudicotyledons</taxon>
        <taxon>Gunneridae</taxon>
        <taxon>Pentapetalae</taxon>
        <taxon>rosids</taxon>
        <taxon>malvids</taxon>
        <taxon>Malvales</taxon>
        <taxon>Malvaceae</taxon>
        <taxon>Grewioideae</taxon>
        <taxon>Apeibeae</taxon>
        <taxon>Corchorus</taxon>
    </lineage>
</organism>
<feature type="region of interest" description="Disordered" evidence="1">
    <location>
        <begin position="1"/>
        <end position="30"/>
    </location>
</feature>
<gene>
    <name evidence="2" type="ORF">CCACVL1_22344</name>
</gene>
<keyword evidence="3" id="KW-1185">Reference proteome</keyword>
<dbReference type="EMBL" id="AWWV01012895">
    <property type="protein sequence ID" value="OMO63703.1"/>
    <property type="molecule type" value="Genomic_DNA"/>
</dbReference>
<dbReference type="OrthoDB" id="1876592at2759"/>
<dbReference type="Gene3D" id="1.10.110.10">
    <property type="entry name" value="Plant lipid-transfer and hydrophobic proteins"/>
    <property type="match status" value="1"/>
</dbReference>
<accession>A0A1R3H041</accession>
<feature type="compositionally biased region" description="Basic and acidic residues" evidence="1">
    <location>
        <begin position="13"/>
        <end position="24"/>
    </location>
</feature>
<dbReference type="AlphaFoldDB" id="A0A1R3H041"/>
<evidence type="ECO:0000256" key="1">
    <source>
        <dbReference type="SAM" id="MobiDB-lite"/>
    </source>
</evidence>
<evidence type="ECO:0000313" key="3">
    <source>
        <dbReference type="Proteomes" id="UP000188268"/>
    </source>
</evidence>
<sequence length="104" mass="11910">MDQRTVQSKQKKQKQEQPENKTNKEINAGATTPKIRMDLCECFHEAAVHGGFKPERAALLNGYCDMVLHQPRKLTLLPPSPDLDCKKRVPFRIFDRSSFAIVNE</sequence>
<dbReference type="InterPro" id="IPR036312">
    <property type="entry name" value="Bifun_inhib/LTP/seed_sf"/>
</dbReference>
<reference evidence="2 3" key="1">
    <citation type="submission" date="2013-09" db="EMBL/GenBank/DDBJ databases">
        <title>Corchorus capsularis genome sequencing.</title>
        <authorList>
            <person name="Alam M."/>
            <person name="Haque M.S."/>
            <person name="Islam M.S."/>
            <person name="Emdad E.M."/>
            <person name="Islam M.M."/>
            <person name="Ahmed B."/>
            <person name="Halim A."/>
            <person name="Hossen Q.M.M."/>
            <person name="Hossain M.Z."/>
            <person name="Ahmed R."/>
            <person name="Khan M.M."/>
            <person name="Islam R."/>
            <person name="Rashid M.M."/>
            <person name="Khan S.A."/>
            <person name="Rahman M.S."/>
            <person name="Alam M."/>
        </authorList>
    </citation>
    <scope>NUCLEOTIDE SEQUENCE [LARGE SCALE GENOMIC DNA]</scope>
    <source>
        <strain evidence="3">cv. CVL-1</strain>
        <tissue evidence="2">Whole seedling</tissue>
    </source>
</reference>
<dbReference type="Proteomes" id="UP000188268">
    <property type="component" value="Unassembled WGS sequence"/>
</dbReference>
<evidence type="ECO:0000313" key="2">
    <source>
        <dbReference type="EMBL" id="OMO63703.1"/>
    </source>
</evidence>